<dbReference type="PANTHER" id="PTHR43065">
    <property type="entry name" value="SENSOR HISTIDINE KINASE"/>
    <property type="match status" value="1"/>
</dbReference>
<dbReference type="PRINTS" id="PR00344">
    <property type="entry name" value="BCTRLSENSOR"/>
</dbReference>
<dbReference type="Pfam" id="PF17200">
    <property type="entry name" value="sCache_2"/>
    <property type="match status" value="1"/>
</dbReference>
<dbReference type="SUPFAM" id="SSF52172">
    <property type="entry name" value="CheY-like"/>
    <property type="match status" value="1"/>
</dbReference>
<keyword evidence="11" id="KW-1133">Transmembrane helix</keyword>
<dbReference type="InterPro" id="IPR003594">
    <property type="entry name" value="HATPase_dom"/>
</dbReference>
<dbReference type="InterPro" id="IPR036097">
    <property type="entry name" value="HisK_dim/P_sf"/>
</dbReference>
<evidence type="ECO:0000256" key="8">
    <source>
        <dbReference type="ARBA" id="ARBA00022741"/>
    </source>
</evidence>
<dbReference type="Pfam" id="PF00072">
    <property type="entry name" value="Response_reg"/>
    <property type="match status" value="1"/>
</dbReference>
<evidence type="ECO:0000256" key="2">
    <source>
        <dbReference type="ARBA" id="ARBA00004651"/>
    </source>
</evidence>
<keyword evidence="10" id="KW-0067">ATP-binding</keyword>
<evidence type="ECO:0000313" key="19">
    <source>
        <dbReference type="Proteomes" id="UP001162891"/>
    </source>
</evidence>
<evidence type="ECO:0000256" key="4">
    <source>
        <dbReference type="ARBA" id="ARBA00022475"/>
    </source>
</evidence>
<dbReference type="Proteomes" id="UP001162891">
    <property type="component" value="Chromosome"/>
</dbReference>
<dbReference type="CDD" id="cd00156">
    <property type="entry name" value="REC"/>
    <property type="match status" value="1"/>
</dbReference>
<evidence type="ECO:0000256" key="11">
    <source>
        <dbReference type="ARBA" id="ARBA00022989"/>
    </source>
</evidence>
<evidence type="ECO:0000256" key="9">
    <source>
        <dbReference type="ARBA" id="ARBA00022777"/>
    </source>
</evidence>
<keyword evidence="19" id="KW-1185">Reference proteome</keyword>
<feature type="coiled-coil region" evidence="15">
    <location>
        <begin position="252"/>
        <end position="279"/>
    </location>
</feature>
<comment type="subcellular location">
    <subcellularLocation>
        <location evidence="2">Cell membrane</location>
        <topology evidence="2">Multi-pass membrane protein</topology>
    </subcellularLocation>
</comment>
<keyword evidence="13" id="KW-0472">Membrane</keyword>
<keyword evidence="7" id="KW-0812">Transmembrane</keyword>
<feature type="modified residue" description="4-aspartylphosphate" evidence="14">
    <location>
        <position position="579"/>
    </location>
</feature>
<reference evidence="19" key="1">
    <citation type="journal article" date="2022" name="Int. J. Syst. Evol. Microbiol.">
        <title>Anaeromyxobacter oryzae sp. nov., Anaeromyxobacter diazotrophicus sp. nov. and Anaeromyxobacter paludicola sp. nov., isolated from paddy soils.</title>
        <authorList>
            <person name="Itoh H."/>
            <person name="Xu Z."/>
            <person name="Mise K."/>
            <person name="Masuda Y."/>
            <person name="Ushijima N."/>
            <person name="Hayakawa C."/>
            <person name="Shiratori Y."/>
            <person name="Senoo K."/>
        </authorList>
    </citation>
    <scope>NUCLEOTIDE SEQUENCE [LARGE SCALE GENOMIC DNA]</scope>
    <source>
        <strain evidence="19">Red232</strain>
    </source>
</reference>
<dbReference type="SMART" id="SM00388">
    <property type="entry name" value="HisKA"/>
    <property type="match status" value="1"/>
</dbReference>
<comment type="catalytic activity">
    <reaction evidence="1">
        <text>ATP + protein L-histidine = ADP + protein N-phospho-L-histidine.</text>
        <dbReference type="EC" id="2.7.13.3"/>
    </reaction>
</comment>
<evidence type="ECO:0000259" key="16">
    <source>
        <dbReference type="PROSITE" id="PS50109"/>
    </source>
</evidence>
<dbReference type="SUPFAM" id="SSF55874">
    <property type="entry name" value="ATPase domain of HSP90 chaperone/DNA topoisomerase II/histidine kinase"/>
    <property type="match status" value="1"/>
</dbReference>
<keyword evidence="6" id="KW-0808">Transferase</keyword>
<dbReference type="Gene3D" id="6.10.340.10">
    <property type="match status" value="1"/>
</dbReference>
<evidence type="ECO:0000259" key="17">
    <source>
        <dbReference type="PROSITE" id="PS50110"/>
    </source>
</evidence>
<dbReference type="InterPro" id="IPR005467">
    <property type="entry name" value="His_kinase_dom"/>
</dbReference>
<organism evidence="18 19">
    <name type="scientific">Anaeromyxobacter oryzae</name>
    <dbReference type="NCBI Taxonomy" id="2918170"/>
    <lineage>
        <taxon>Bacteria</taxon>
        <taxon>Pseudomonadati</taxon>
        <taxon>Myxococcota</taxon>
        <taxon>Myxococcia</taxon>
        <taxon>Myxococcales</taxon>
        <taxon>Cystobacterineae</taxon>
        <taxon>Anaeromyxobacteraceae</taxon>
        <taxon>Anaeromyxobacter</taxon>
    </lineage>
</organism>
<proteinExistence type="predicted"/>
<dbReference type="InterPro" id="IPR033480">
    <property type="entry name" value="sCache_2"/>
</dbReference>
<keyword evidence="12" id="KW-0902">Two-component regulatory system</keyword>
<dbReference type="EC" id="2.7.13.3" evidence="3"/>
<dbReference type="PANTHER" id="PTHR43065:SF46">
    <property type="entry name" value="C4-DICARBOXYLATE TRANSPORT SENSOR PROTEIN DCTB"/>
    <property type="match status" value="1"/>
</dbReference>
<dbReference type="Gene3D" id="3.30.565.10">
    <property type="entry name" value="Histidine kinase-like ATPase, C-terminal domain"/>
    <property type="match status" value="1"/>
</dbReference>
<evidence type="ECO:0000256" key="7">
    <source>
        <dbReference type="ARBA" id="ARBA00022692"/>
    </source>
</evidence>
<keyword evidence="15" id="KW-0175">Coiled coil</keyword>
<gene>
    <name evidence="18" type="ORF">AMOR_25390</name>
</gene>
<dbReference type="InterPro" id="IPR004358">
    <property type="entry name" value="Sig_transdc_His_kin-like_C"/>
</dbReference>
<dbReference type="PROSITE" id="PS50110">
    <property type="entry name" value="RESPONSE_REGULATORY"/>
    <property type="match status" value="1"/>
</dbReference>
<keyword evidence="5 14" id="KW-0597">Phosphoprotein</keyword>
<keyword evidence="8" id="KW-0547">Nucleotide-binding</keyword>
<evidence type="ECO:0000256" key="3">
    <source>
        <dbReference type="ARBA" id="ARBA00012438"/>
    </source>
</evidence>
<dbReference type="InterPro" id="IPR001789">
    <property type="entry name" value="Sig_transdc_resp-reg_receiver"/>
</dbReference>
<feature type="domain" description="Response regulatory" evidence="17">
    <location>
        <begin position="528"/>
        <end position="644"/>
    </location>
</feature>
<dbReference type="InterPro" id="IPR036890">
    <property type="entry name" value="HATPase_C_sf"/>
</dbReference>
<dbReference type="Gene3D" id="3.30.450.20">
    <property type="entry name" value="PAS domain"/>
    <property type="match status" value="1"/>
</dbReference>
<sequence>MLGTKNATTAKKLVLLVLVSLLSLAAVMVTSTVSLRRSLDGEKMLQSRSLVDVAYGVIEHYHALAKRGVLRDEDARAAAIAAIRELRYEGQGYFWISDLRSKMVMHPFRPDLEGTDLSNERDPTGTRPFAEFSATVRQRGEGYVEYLWPRPGVGEPVRKISYVRGFEPWGWIVGSGVFLDDVDALFRAQAARFLAILAAIACLFGVVAWRIARSILAPLGAEPAVVADIANRVADGDLDIPLETASDGSSVLHAMTRMVRRLKRDVQMAEEELARASRLDGIGRLAGGIAHDFNNLLVVVLACVNTLREALGPDHPMHQEVAEIDEAAHRAAALTRQLLAFGRRDVIQPVTLDLNGIVSEASRMLRRIVGEDVTLAICITTEPAVVVADAARLQQVILNLVVNARDAMPRGGTVTIETHFARIDAGHAVLPPGDHVVLAIRDSGCGMSAEVRQHLFEPFFTTKREGRGTGLGLATVFGIVKQAGGHIEVESAPGEGSCFRVYLPRAQGRSTAEGDDATAASRAPGGESILLVEDEPSVLKRAAVILERAGYHVVTANGPEQAILLHARCPGAFDLLLTDVIMPGMSGPQLADRLVAKTPGLRVLFMSGYTDEYVSRDGTLLDRIRIVEKPFDSGRLLAAVGEALDATPAAAARSA</sequence>
<dbReference type="SMART" id="SM00448">
    <property type="entry name" value="REC"/>
    <property type="match status" value="1"/>
</dbReference>
<dbReference type="InterPro" id="IPR003661">
    <property type="entry name" value="HisK_dim/P_dom"/>
</dbReference>
<accession>A0ABN6MUW3</accession>
<evidence type="ECO:0000256" key="5">
    <source>
        <dbReference type="ARBA" id="ARBA00022553"/>
    </source>
</evidence>
<dbReference type="Gene3D" id="3.40.50.2300">
    <property type="match status" value="1"/>
</dbReference>
<feature type="domain" description="Histidine kinase" evidence="16">
    <location>
        <begin position="288"/>
        <end position="507"/>
    </location>
</feature>
<dbReference type="EMBL" id="AP025591">
    <property type="protein sequence ID" value="BDG03543.1"/>
    <property type="molecule type" value="Genomic_DNA"/>
</dbReference>
<evidence type="ECO:0000256" key="14">
    <source>
        <dbReference type="PROSITE-ProRule" id="PRU00169"/>
    </source>
</evidence>
<evidence type="ECO:0000313" key="18">
    <source>
        <dbReference type="EMBL" id="BDG03543.1"/>
    </source>
</evidence>
<evidence type="ECO:0000256" key="13">
    <source>
        <dbReference type="ARBA" id="ARBA00023136"/>
    </source>
</evidence>
<evidence type="ECO:0000256" key="12">
    <source>
        <dbReference type="ARBA" id="ARBA00023012"/>
    </source>
</evidence>
<dbReference type="Pfam" id="PF02518">
    <property type="entry name" value="HATPase_c"/>
    <property type="match status" value="1"/>
</dbReference>
<dbReference type="SMART" id="SM00387">
    <property type="entry name" value="HATPase_c"/>
    <property type="match status" value="1"/>
</dbReference>
<protein>
    <recommendedName>
        <fullName evidence="3">histidine kinase</fullName>
        <ecNumber evidence="3">2.7.13.3</ecNumber>
    </recommendedName>
</protein>
<dbReference type="SMART" id="SM01049">
    <property type="entry name" value="Cache_2"/>
    <property type="match status" value="1"/>
</dbReference>
<evidence type="ECO:0000256" key="6">
    <source>
        <dbReference type="ARBA" id="ARBA00022679"/>
    </source>
</evidence>
<dbReference type="InterPro" id="IPR011006">
    <property type="entry name" value="CheY-like_superfamily"/>
</dbReference>
<dbReference type="SUPFAM" id="SSF47384">
    <property type="entry name" value="Homodimeric domain of signal transducing histidine kinase"/>
    <property type="match status" value="1"/>
</dbReference>
<dbReference type="RefSeq" id="WP_248361637.1">
    <property type="nucleotide sequence ID" value="NZ_AP025591.1"/>
</dbReference>
<dbReference type="Gene3D" id="1.10.287.130">
    <property type="match status" value="1"/>
</dbReference>
<evidence type="ECO:0000256" key="10">
    <source>
        <dbReference type="ARBA" id="ARBA00022840"/>
    </source>
</evidence>
<evidence type="ECO:0000256" key="1">
    <source>
        <dbReference type="ARBA" id="ARBA00000085"/>
    </source>
</evidence>
<keyword evidence="9" id="KW-0418">Kinase</keyword>
<keyword evidence="4" id="KW-1003">Cell membrane</keyword>
<dbReference type="PROSITE" id="PS50109">
    <property type="entry name" value="HIS_KIN"/>
    <property type="match status" value="1"/>
</dbReference>
<evidence type="ECO:0000256" key="15">
    <source>
        <dbReference type="SAM" id="Coils"/>
    </source>
</evidence>
<name>A0ABN6MUW3_9BACT</name>